<feature type="domain" description="DUF4124" evidence="3">
    <location>
        <begin position="9"/>
        <end position="47"/>
    </location>
</feature>
<feature type="region of interest" description="Disordered" evidence="1">
    <location>
        <begin position="35"/>
        <end position="108"/>
    </location>
</feature>
<dbReference type="Pfam" id="PF13511">
    <property type="entry name" value="DUF4124"/>
    <property type="match status" value="1"/>
</dbReference>
<dbReference type="Proteomes" id="UP000348942">
    <property type="component" value="Chromosome 1"/>
</dbReference>
<evidence type="ECO:0000256" key="1">
    <source>
        <dbReference type="SAM" id="MobiDB-lite"/>
    </source>
</evidence>
<dbReference type="EMBL" id="CP045699">
    <property type="protein sequence ID" value="QGA65853.1"/>
    <property type="molecule type" value="Genomic_DNA"/>
</dbReference>
<feature type="chain" id="PRO_5024434923" evidence="2">
    <location>
        <begin position="19"/>
        <end position="209"/>
    </location>
</feature>
<feature type="compositionally biased region" description="Polar residues" evidence="1">
    <location>
        <begin position="68"/>
        <end position="105"/>
    </location>
</feature>
<evidence type="ECO:0000313" key="5">
    <source>
        <dbReference type="Proteomes" id="UP000348942"/>
    </source>
</evidence>
<gene>
    <name evidence="4" type="ORF">GFB47_10900</name>
</gene>
<dbReference type="AlphaFoldDB" id="A0A5Q0TFF1"/>
<dbReference type="InterPro" id="IPR025392">
    <property type="entry name" value="DUF4124"/>
</dbReference>
<protein>
    <submittedName>
        <fullName evidence="4">DUF4124 domain-containing protein</fullName>
    </submittedName>
</protein>
<keyword evidence="5" id="KW-1185">Reference proteome</keyword>
<organism evidence="4 5">
    <name type="scientific">Vibrio algicola</name>
    <dbReference type="NCBI Taxonomy" id="2662262"/>
    <lineage>
        <taxon>Bacteria</taxon>
        <taxon>Pseudomonadati</taxon>
        <taxon>Pseudomonadota</taxon>
        <taxon>Gammaproteobacteria</taxon>
        <taxon>Vibrionales</taxon>
        <taxon>Vibrionaceae</taxon>
        <taxon>Vibrio</taxon>
    </lineage>
</organism>
<evidence type="ECO:0000259" key="3">
    <source>
        <dbReference type="Pfam" id="PF13511"/>
    </source>
</evidence>
<reference evidence="4 5" key="1">
    <citation type="submission" date="2019-10" db="EMBL/GenBank/DDBJ databases">
        <title>Vibrio sp. nov., isolated from Coralline algae surface.</title>
        <authorList>
            <person name="Geng Y."/>
            <person name="Zhang X."/>
        </authorList>
    </citation>
    <scope>NUCLEOTIDE SEQUENCE [LARGE SCALE GENOMIC DNA]</scope>
    <source>
        <strain evidence="4 5">SM1977</strain>
    </source>
</reference>
<proteinExistence type="predicted"/>
<sequence length="209" mass="22766">MKFSPLLLIFLIAPLSHANEIYKWTDSKGVMHLSDTPPPKSITSKNKEKLVLPEVKNRAPSSGEDDGNNTATKTSDSVTTDQTASVKTDDSAASLSADEQVTEIASSEKKADYKDITVDIESPSNDETLRSSRGLMTIQTSLNRKLGIGERLQLVFDGTPYGAPQTQKYWELKGVERGEHSLKVQVVQSGKVIASSSVVTVFLHKTSVK</sequence>
<keyword evidence="2" id="KW-0732">Signal</keyword>
<dbReference type="RefSeq" id="WP_153447991.1">
    <property type="nucleotide sequence ID" value="NZ_CP045699.1"/>
</dbReference>
<feature type="signal peptide" evidence="2">
    <location>
        <begin position="1"/>
        <end position="18"/>
    </location>
</feature>
<name>A0A5Q0TFF1_9VIBR</name>
<evidence type="ECO:0000256" key="2">
    <source>
        <dbReference type="SAM" id="SignalP"/>
    </source>
</evidence>
<accession>A0A5Q0TFF1</accession>
<feature type="compositionally biased region" description="Basic and acidic residues" evidence="1">
    <location>
        <begin position="45"/>
        <end position="57"/>
    </location>
</feature>
<evidence type="ECO:0000313" key="4">
    <source>
        <dbReference type="EMBL" id="QGA65853.1"/>
    </source>
</evidence>